<comment type="caution">
    <text evidence="1">The sequence shown here is derived from an EMBL/GenBank/DDBJ whole genome shotgun (WGS) entry which is preliminary data.</text>
</comment>
<sequence length="98" mass="10974">MCKTGLLTVNEIRLQTHFIIHVTVEFWIIEVQSGVGEIHQQLLINTIPCLNLSHIPKSVATPSSLHITYFTQIAHTVLTHISHPLFSHDTQITLVSLG</sequence>
<keyword evidence="2" id="KW-1185">Reference proteome</keyword>
<protein>
    <submittedName>
        <fullName evidence="1">Uncharacterized protein</fullName>
    </submittedName>
</protein>
<gene>
    <name evidence="1" type="ORF">L2E82_20287</name>
</gene>
<accession>A0ACB9DT87</accession>
<organism evidence="1 2">
    <name type="scientific">Cichorium intybus</name>
    <name type="common">Chicory</name>
    <dbReference type="NCBI Taxonomy" id="13427"/>
    <lineage>
        <taxon>Eukaryota</taxon>
        <taxon>Viridiplantae</taxon>
        <taxon>Streptophyta</taxon>
        <taxon>Embryophyta</taxon>
        <taxon>Tracheophyta</taxon>
        <taxon>Spermatophyta</taxon>
        <taxon>Magnoliopsida</taxon>
        <taxon>eudicotyledons</taxon>
        <taxon>Gunneridae</taxon>
        <taxon>Pentapetalae</taxon>
        <taxon>asterids</taxon>
        <taxon>campanulids</taxon>
        <taxon>Asterales</taxon>
        <taxon>Asteraceae</taxon>
        <taxon>Cichorioideae</taxon>
        <taxon>Cichorieae</taxon>
        <taxon>Cichoriinae</taxon>
        <taxon>Cichorium</taxon>
    </lineage>
</organism>
<proteinExistence type="predicted"/>
<dbReference type="Proteomes" id="UP001055811">
    <property type="component" value="Linkage Group LG04"/>
</dbReference>
<name>A0ACB9DT87_CICIN</name>
<reference evidence="1 2" key="2">
    <citation type="journal article" date="2022" name="Mol. Ecol. Resour.">
        <title>The genomes of chicory, endive, great burdock and yacon provide insights into Asteraceae paleo-polyploidization history and plant inulin production.</title>
        <authorList>
            <person name="Fan W."/>
            <person name="Wang S."/>
            <person name="Wang H."/>
            <person name="Wang A."/>
            <person name="Jiang F."/>
            <person name="Liu H."/>
            <person name="Zhao H."/>
            <person name="Xu D."/>
            <person name="Zhang Y."/>
        </authorList>
    </citation>
    <scope>NUCLEOTIDE SEQUENCE [LARGE SCALE GENOMIC DNA]</scope>
    <source>
        <strain evidence="2">cv. Punajuju</strain>
        <tissue evidence="1">Leaves</tissue>
    </source>
</reference>
<evidence type="ECO:0000313" key="2">
    <source>
        <dbReference type="Proteomes" id="UP001055811"/>
    </source>
</evidence>
<evidence type="ECO:0000313" key="1">
    <source>
        <dbReference type="EMBL" id="KAI3749671.1"/>
    </source>
</evidence>
<dbReference type="EMBL" id="CM042012">
    <property type="protein sequence ID" value="KAI3749671.1"/>
    <property type="molecule type" value="Genomic_DNA"/>
</dbReference>
<reference evidence="2" key="1">
    <citation type="journal article" date="2022" name="Mol. Ecol. Resour.">
        <title>The genomes of chicory, endive, great burdock and yacon provide insights into Asteraceae palaeo-polyploidization history and plant inulin production.</title>
        <authorList>
            <person name="Fan W."/>
            <person name="Wang S."/>
            <person name="Wang H."/>
            <person name="Wang A."/>
            <person name="Jiang F."/>
            <person name="Liu H."/>
            <person name="Zhao H."/>
            <person name="Xu D."/>
            <person name="Zhang Y."/>
        </authorList>
    </citation>
    <scope>NUCLEOTIDE SEQUENCE [LARGE SCALE GENOMIC DNA]</scope>
    <source>
        <strain evidence="2">cv. Punajuju</strain>
    </source>
</reference>